<protein>
    <recommendedName>
        <fullName evidence="2">receptor protein-tyrosine kinase</fullName>
        <ecNumber evidence="2">2.7.10.1</ecNumber>
    </recommendedName>
</protein>
<evidence type="ECO:0000256" key="1">
    <source>
        <dbReference type="ARBA" id="ARBA00004167"/>
    </source>
</evidence>
<dbReference type="PANTHER" id="PTHR24416">
    <property type="entry name" value="TYROSINE-PROTEIN KINASE RECEPTOR"/>
    <property type="match status" value="1"/>
</dbReference>
<feature type="binding site" evidence="16">
    <location>
        <position position="709"/>
    </location>
    <ligand>
        <name>ATP</name>
        <dbReference type="ChEBI" id="CHEBI:30616"/>
    </ligand>
</feature>
<dbReference type="InterPro" id="IPR017441">
    <property type="entry name" value="Protein_kinase_ATP_BS"/>
</dbReference>
<dbReference type="SMART" id="SM00408">
    <property type="entry name" value="IGc2"/>
    <property type="match status" value="1"/>
</dbReference>
<keyword evidence="6" id="KW-0418">Kinase</keyword>
<keyword evidence="14" id="KW-0393">Immunoglobulin domain</keyword>
<evidence type="ECO:0000256" key="4">
    <source>
        <dbReference type="ARBA" id="ARBA00022692"/>
    </source>
</evidence>
<gene>
    <name evidence="21" type="ORF">PMEA_00011745</name>
</gene>
<evidence type="ECO:0000256" key="2">
    <source>
        <dbReference type="ARBA" id="ARBA00011902"/>
    </source>
</evidence>
<evidence type="ECO:0000256" key="6">
    <source>
        <dbReference type="ARBA" id="ARBA00022777"/>
    </source>
</evidence>
<dbReference type="SUPFAM" id="SSF48726">
    <property type="entry name" value="Immunoglobulin"/>
    <property type="match status" value="1"/>
</dbReference>
<evidence type="ECO:0000256" key="8">
    <source>
        <dbReference type="ARBA" id="ARBA00022989"/>
    </source>
</evidence>
<dbReference type="Proteomes" id="UP001159428">
    <property type="component" value="Unassembled WGS sequence"/>
</dbReference>
<dbReference type="Pfam" id="PF07714">
    <property type="entry name" value="PK_Tyr_Ser-Thr"/>
    <property type="match status" value="1"/>
</dbReference>
<dbReference type="AlphaFoldDB" id="A0AAU9Y5Z2"/>
<feature type="compositionally biased region" description="Polar residues" evidence="17">
    <location>
        <begin position="532"/>
        <end position="553"/>
    </location>
</feature>
<evidence type="ECO:0000256" key="18">
    <source>
        <dbReference type="SAM" id="Phobius"/>
    </source>
</evidence>
<dbReference type="PROSITE" id="PS50835">
    <property type="entry name" value="IG_LIKE"/>
    <property type="match status" value="1"/>
</dbReference>
<evidence type="ECO:0000256" key="7">
    <source>
        <dbReference type="ARBA" id="ARBA00022840"/>
    </source>
</evidence>
<dbReference type="GO" id="GO:0043235">
    <property type="term" value="C:receptor complex"/>
    <property type="evidence" value="ECO:0007669"/>
    <property type="project" value="TreeGrafter"/>
</dbReference>
<keyword evidence="4 18" id="KW-0812">Transmembrane</keyword>
<dbReference type="InterPro" id="IPR036179">
    <property type="entry name" value="Ig-like_dom_sf"/>
</dbReference>
<feature type="region of interest" description="Disordered" evidence="17">
    <location>
        <begin position="504"/>
        <end position="578"/>
    </location>
</feature>
<dbReference type="PROSITE" id="PS50011">
    <property type="entry name" value="PROTEIN_KINASE_DOM"/>
    <property type="match status" value="1"/>
</dbReference>
<feature type="domain" description="Ig-like" evidence="20">
    <location>
        <begin position="237"/>
        <end position="334"/>
    </location>
</feature>
<organism evidence="21 22">
    <name type="scientific">Pocillopora meandrina</name>
    <dbReference type="NCBI Taxonomy" id="46732"/>
    <lineage>
        <taxon>Eukaryota</taxon>
        <taxon>Metazoa</taxon>
        <taxon>Cnidaria</taxon>
        <taxon>Anthozoa</taxon>
        <taxon>Hexacorallia</taxon>
        <taxon>Scleractinia</taxon>
        <taxon>Astrocoeniina</taxon>
        <taxon>Pocilloporidae</taxon>
        <taxon>Pocillopora</taxon>
    </lineage>
</organism>
<feature type="non-terminal residue" evidence="21">
    <location>
        <position position="1"/>
    </location>
</feature>
<keyword evidence="3" id="KW-0808">Transferase</keyword>
<accession>A0AAU9Y5Z2</accession>
<dbReference type="InterPro" id="IPR011009">
    <property type="entry name" value="Kinase-like_dom_sf"/>
</dbReference>
<evidence type="ECO:0000256" key="10">
    <source>
        <dbReference type="ARBA" id="ARBA00023137"/>
    </source>
</evidence>
<dbReference type="SMART" id="SM00409">
    <property type="entry name" value="IG"/>
    <property type="match status" value="3"/>
</dbReference>
<dbReference type="InterPro" id="IPR001245">
    <property type="entry name" value="Ser-Thr/Tyr_kinase_cat_dom"/>
</dbReference>
<dbReference type="InterPro" id="IPR050122">
    <property type="entry name" value="RTK"/>
</dbReference>
<dbReference type="PANTHER" id="PTHR24416:SF621">
    <property type="entry name" value="TYROSINE KINASE RECEPTOR CAD96CA"/>
    <property type="match status" value="1"/>
</dbReference>
<dbReference type="CDD" id="cd00192">
    <property type="entry name" value="PTKc"/>
    <property type="match status" value="1"/>
</dbReference>
<keyword evidence="12" id="KW-0675">Receptor</keyword>
<dbReference type="PROSITE" id="PS00109">
    <property type="entry name" value="PROTEIN_KINASE_TYR"/>
    <property type="match status" value="1"/>
</dbReference>
<dbReference type="InterPro" id="IPR000719">
    <property type="entry name" value="Prot_kinase_dom"/>
</dbReference>
<evidence type="ECO:0000256" key="16">
    <source>
        <dbReference type="PROSITE-ProRule" id="PRU10141"/>
    </source>
</evidence>
<dbReference type="Pfam" id="PF13895">
    <property type="entry name" value="Ig_2"/>
    <property type="match status" value="1"/>
</dbReference>
<evidence type="ECO:0000313" key="22">
    <source>
        <dbReference type="Proteomes" id="UP001159428"/>
    </source>
</evidence>
<keyword evidence="22" id="KW-1185">Reference proteome</keyword>
<dbReference type="Gene3D" id="3.30.200.20">
    <property type="entry name" value="Phosphorylase Kinase, domain 1"/>
    <property type="match status" value="1"/>
</dbReference>
<evidence type="ECO:0000259" key="20">
    <source>
        <dbReference type="PROSITE" id="PS50835"/>
    </source>
</evidence>
<keyword evidence="8 18" id="KW-1133">Transmembrane helix</keyword>
<dbReference type="PRINTS" id="PR00109">
    <property type="entry name" value="TYRKINASE"/>
</dbReference>
<evidence type="ECO:0000256" key="15">
    <source>
        <dbReference type="ARBA" id="ARBA00051243"/>
    </source>
</evidence>
<keyword evidence="7 16" id="KW-0067">ATP-binding</keyword>
<feature type="compositionally biased region" description="Basic residues" evidence="17">
    <location>
        <begin position="568"/>
        <end position="578"/>
    </location>
</feature>
<keyword evidence="5 16" id="KW-0547">Nucleotide-binding</keyword>
<reference evidence="21 22" key="1">
    <citation type="submission" date="2022-05" db="EMBL/GenBank/DDBJ databases">
        <authorList>
            <consortium name="Genoscope - CEA"/>
            <person name="William W."/>
        </authorList>
    </citation>
    <scope>NUCLEOTIDE SEQUENCE [LARGE SCALE GENOMIC DNA]</scope>
</reference>
<dbReference type="GO" id="GO:0007169">
    <property type="term" value="P:cell surface receptor protein tyrosine kinase signaling pathway"/>
    <property type="evidence" value="ECO:0007669"/>
    <property type="project" value="TreeGrafter"/>
</dbReference>
<evidence type="ECO:0000259" key="19">
    <source>
        <dbReference type="PROSITE" id="PS50011"/>
    </source>
</evidence>
<dbReference type="Gene3D" id="1.10.510.10">
    <property type="entry name" value="Transferase(Phosphotransferase) domain 1"/>
    <property type="match status" value="1"/>
</dbReference>
<comment type="caution">
    <text evidence="21">The sequence shown here is derived from an EMBL/GenBank/DDBJ whole genome shotgun (WGS) entry which is preliminary data.</text>
</comment>
<keyword evidence="9 18" id="KW-0472">Membrane</keyword>
<evidence type="ECO:0000256" key="12">
    <source>
        <dbReference type="ARBA" id="ARBA00023170"/>
    </source>
</evidence>
<dbReference type="GO" id="GO:0005524">
    <property type="term" value="F:ATP binding"/>
    <property type="evidence" value="ECO:0007669"/>
    <property type="project" value="UniProtKB-UniRule"/>
</dbReference>
<proteinExistence type="predicted"/>
<dbReference type="GO" id="GO:0004714">
    <property type="term" value="F:transmembrane receptor protein tyrosine kinase activity"/>
    <property type="evidence" value="ECO:0007669"/>
    <property type="project" value="UniProtKB-EC"/>
</dbReference>
<comment type="catalytic activity">
    <reaction evidence="15">
        <text>L-tyrosyl-[protein] + ATP = O-phospho-L-tyrosyl-[protein] + ADP + H(+)</text>
        <dbReference type="Rhea" id="RHEA:10596"/>
        <dbReference type="Rhea" id="RHEA-COMP:10136"/>
        <dbReference type="Rhea" id="RHEA-COMP:20101"/>
        <dbReference type="ChEBI" id="CHEBI:15378"/>
        <dbReference type="ChEBI" id="CHEBI:30616"/>
        <dbReference type="ChEBI" id="CHEBI:46858"/>
        <dbReference type="ChEBI" id="CHEBI:61978"/>
        <dbReference type="ChEBI" id="CHEBI:456216"/>
        <dbReference type="EC" id="2.7.10.1"/>
    </reaction>
</comment>
<dbReference type="InterPro" id="IPR003599">
    <property type="entry name" value="Ig_sub"/>
</dbReference>
<sequence>KQSQKLTLKPEDPTIVYKGDNVTLEWRYYYPSTGFKLIEVFFGIWTNPVSAASSKLIVVNSSGFVQFRKEYKARLSWKGNMTSSLAVFVLHNVRPEDGNKYYGIHVEFDLHYPLIHTLKLQVKETSKKQRFTLKPSNPTIVYKGENVSLEWRYHHPRHMKLVEVFFGIWTNPLSAADKSLVAVNSSGAVEVREEYKSRLSWKVNVTSSVAVFVLHNVRPEDGNKYYGIHVEFDLHYPLIDTLKLQVETKYISLIKFVTSPPPLRIGQSVSLNCVANKSMAPVKVAWYREQKVLESGISEVVVTRNITSEDFGEYICIAENHEGEDRKSVYLRVAESEPTYGTTTKIDQTAFHTHSEIEGSVKPSVFVVEGTFSRKTEGLVDGSLVAIIIALSVSVIIFAGLGCFLRIKCKPMKENPERHQDRRGITAYSFTPEMDLTSEAAQGTVEERTSVLLSETHFGIEDTSFMADQRETSIRNTESIYKKPRASQCLLLATFKPEMNPTALETKPYELPTGPKTFNSSEECERSNSSSPRTCLSEHNLQPSAGFENTENGRLSHGETPMVCSTRPRPKPRKKFNRKAPGTLSVECLRSNPLYDEAGVEHCARAKVSDQINIDGSTPQTFREKTPYQNASLPKALCKNAAYQNSSQLLTAVQVESPYAFVFSNKKWEVPIDHLSLIERIGGGTFGEVWKGRALDVCGTQGWSFVAVKMLKETFSKSDLTDLLSELDLLKKLKPHPNVIQLLGCLTKDVIRCQGRRTFKPPLVILEFVAHGDLLGFLKRSRGETDDYYDLKRKEIPRKISIQQLYKFACDIARGMEFISAHQLIHRDLAARNILVGEGLRCKITDFGMARDLGRGEIYVRRSNGVVPVKWMAVESLTKQVFTIKSDVWSYGIVLYEISTLGGNPYEGMKGEEVLQYIANGHRLRRTSEVSPELYDLMLQCWQEDPFRRPTFGAIASCTETLAQYP</sequence>
<evidence type="ECO:0000256" key="5">
    <source>
        <dbReference type="ARBA" id="ARBA00022741"/>
    </source>
</evidence>
<dbReference type="InterPro" id="IPR013783">
    <property type="entry name" value="Ig-like_fold"/>
</dbReference>
<dbReference type="GO" id="GO:0005886">
    <property type="term" value="C:plasma membrane"/>
    <property type="evidence" value="ECO:0007669"/>
    <property type="project" value="TreeGrafter"/>
</dbReference>
<dbReference type="PROSITE" id="PS00107">
    <property type="entry name" value="PROTEIN_KINASE_ATP"/>
    <property type="match status" value="1"/>
</dbReference>
<evidence type="ECO:0000256" key="13">
    <source>
        <dbReference type="ARBA" id="ARBA00023180"/>
    </source>
</evidence>
<evidence type="ECO:0000256" key="14">
    <source>
        <dbReference type="ARBA" id="ARBA00023319"/>
    </source>
</evidence>
<keyword evidence="13" id="KW-0325">Glycoprotein</keyword>
<feature type="transmembrane region" description="Helical" evidence="18">
    <location>
        <begin position="384"/>
        <end position="405"/>
    </location>
</feature>
<comment type="subcellular location">
    <subcellularLocation>
        <location evidence="1">Membrane</location>
        <topology evidence="1">Single-pass membrane protein</topology>
    </subcellularLocation>
</comment>
<dbReference type="EMBL" id="CALNXJ010000200">
    <property type="protein sequence ID" value="CAH3169147.1"/>
    <property type="molecule type" value="Genomic_DNA"/>
</dbReference>
<name>A0AAU9Y5Z2_9CNID</name>
<evidence type="ECO:0000256" key="17">
    <source>
        <dbReference type="SAM" id="MobiDB-lite"/>
    </source>
</evidence>
<evidence type="ECO:0000256" key="3">
    <source>
        <dbReference type="ARBA" id="ARBA00022679"/>
    </source>
</evidence>
<dbReference type="FunFam" id="1.10.510.10:FF:000554">
    <property type="entry name" value="Predicted protein"/>
    <property type="match status" value="1"/>
</dbReference>
<feature type="domain" description="Protein kinase" evidence="19">
    <location>
        <begin position="675"/>
        <end position="966"/>
    </location>
</feature>
<dbReference type="SMART" id="SM00219">
    <property type="entry name" value="TyrKc"/>
    <property type="match status" value="1"/>
</dbReference>
<dbReference type="InterPro" id="IPR008266">
    <property type="entry name" value="Tyr_kinase_AS"/>
</dbReference>
<keyword evidence="10" id="KW-0829">Tyrosine-protein kinase</keyword>
<dbReference type="InterPro" id="IPR003598">
    <property type="entry name" value="Ig_sub2"/>
</dbReference>
<dbReference type="SUPFAM" id="SSF56112">
    <property type="entry name" value="Protein kinase-like (PK-like)"/>
    <property type="match status" value="1"/>
</dbReference>
<keyword evidence="11" id="KW-1015">Disulfide bond</keyword>
<dbReference type="InterPro" id="IPR007110">
    <property type="entry name" value="Ig-like_dom"/>
</dbReference>
<dbReference type="EC" id="2.7.10.1" evidence="2"/>
<evidence type="ECO:0000256" key="11">
    <source>
        <dbReference type="ARBA" id="ARBA00023157"/>
    </source>
</evidence>
<evidence type="ECO:0000313" key="21">
    <source>
        <dbReference type="EMBL" id="CAH3169147.1"/>
    </source>
</evidence>
<dbReference type="InterPro" id="IPR020635">
    <property type="entry name" value="Tyr_kinase_cat_dom"/>
</dbReference>
<evidence type="ECO:0000256" key="9">
    <source>
        <dbReference type="ARBA" id="ARBA00023136"/>
    </source>
</evidence>
<dbReference type="Gene3D" id="2.60.40.10">
    <property type="entry name" value="Immunoglobulins"/>
    <property type="match status" value="3"/>
</dbReference>